<keyword evidence="4" id="KW-1185">Reference proteome</keyword>
<name>A0A9D3VNJ9_9ROSI</name>
<dbReference type="EMBL" id="JAIQCV010000006">
    <property type="protein sequence ID" value="KAH1090432.1"/>
    <property type="molecule type" value="Genomic_DNA"/>
</dbReference>
<reference evidence="3 4" key="1">
    <citation type="journal article" date="2021" name="Plant Biotechnol. J.">
        <title>Multi-omics assisted identification of the key and species-specific regulatory components of drought-tolerant mechanisms in Gossypium stocksii.</title>
        <authorList>
            <person name="Yu D."/>
            <person name="Ke L."/>
            <person name="Zhang D."/>
            <person name="Wu Y."/>
            <person name="Sun Y."/>
            <person name="Mei J."/>
            <person name="Sun J."/>
            <person name="Sun Y."/>
        </authorList>
    </citation>
    <scope>NUCLEOTIDE SEQUENCE [LARGE SCALE GENOMIC DNA]</scope>
    <source>
        <strain evidence="4">cv. E1</strain>
        <tissue evidence="3">Leaf</tissue>
    </source>
</reference>
<dbReference type="Pfam" id="PF22741">
    <property type="entry name" value="PTP-NADK"/>
    <property type="match status" value="1"/>
</dbReference>
<protein>
    <recommendedName>
        <fullName evidence="2">DSP-PTPase phosphatase fused to NAD+ Kinase domain-containing protein</fullName>
    </recommendedName>
</protein>
<organism evidence="3 4">
    <name type="scientific">Gossypium stocksii</name>
    <dbReference type="NCBI Taxonomy" id="47602"/>
    <lineage>
        <taxon>Eukaryota</taxon>
        <taxon>Viridiplantae</taxon>
        <taxon>Streptophyta</taxon>
        <taxon>Embryophyta</taxon>
        <taxon>Tracheophyta</taxon>
        <taxon>Spermatophyta</taxon>
        <taxon>Magnoliopsida</taxon>
        <taxon>eudicotyledons</taxon>
        <taxon>Gunneridae</taxon>
        <taxon>Pentapetalae</taxon>
        <taxon>rosids</taxon>
        <taxon>malvids</taxon>
        <taxon>Malvales</taxon>
        <taxon>Malvaceae</taxon>
        <taxon>Malvoideae</taxon>
        <taxon>Gossypium</taxon>
    </lineage>
</organism>
<feature type="domain" description="DSP-PTPase phosphatase fused to NAD+ Kinase" evidence="2">
    <location>
        <begin position="59"/>
        <end position="98"/>
    </location>
</feature>
<evidence type="ECO:0000313" key="3">
    <source>
        <dbReference type="EMBL" id="KAH1090432.1"/>
    </source>
</evidence>
<feature type="region of interest" description="Disordered" evidence="1">
    <location>
        <begin position="95"/>
        <end position="114"/>
    </location>
</feature>
<evidence type="ECO:0000313" key="4">
    <source>
        <dbReference type="Proteomes" id="UP000828251"/>
    </source>
</evidence>
<evidence type="ECO:0000256" key="1">
    <source>
        <dbReference type="SAM" id="MobiDB-lite"/>
    </source>
</evidence>
<evidence type="ECO:0000259" key="2">
    <source>
        <dbReference type="Pfam" id="PF22741"/>
    </source>
</evidence>
<proteinExistence type="predicted"/>
<gene>
    <name evidence="3" type="ORF">J1N35_017689</name>
</gene>
<comment type="caution">
    <text evidence="3">The sequence shown here is derived from an EMBL/GenBank/DDBJ whole genome shotgun (WGS) entry which is preliminary data.</text>
</comment>
<feature type="compositionally biased region" description="Basic and acidic residues" evidence="1">
    <location>
        <begin position="103"/>
        <end position="114"/>
    </location>
</feature>
<dbReference type="Proteomes" id="UP000828251">
    <property type="component" value="Unassembled WGS sequence"/>
</dbReference>
<sequence>MCSDELYILFPVAIGTYQKDFMMLTAMLDNIRNNMHLVSKKYTNVRQLCRGFPRKDDHPCHTLFANWQSVCLSTSKEEIESKDCQKAFWMGGQVTEEDANGSGDHRASSSTEEKLKLQETNELLQETSNVIHSSNGAHKKEAASDDKEDHKICGTDIDLVSSQVMTSGEAVNVGGAVINIYETADPLNAHIQQI</sequence>
<dbReference type="OrthoDB" id="10513473at2759"/>
<accession>A0A9D3VNJ9</accession>
<dbReference type="InterPro" id="IPR055214">
    <property type="entry name" value="PTP-NADK"/>
</dbReference>
<dbReference type="AlphaFoldDB" id="A0A9D3VNJ9"/>